<protein>
    <submittedName>
        <fullName evidence="2">Uncharacterized protein</fullName>
    </submittedName>
</protein>
<proteinExistence type="predicted"/>
<keyword evidence="3" id="KW-1185">Reference proteome</keyword>
<sequence length="211" mass="22554">MEDSMINMPDLVFDDKIGNKRVRDDDEDEIHKGRLEKRPSGILGDGRDYSTSDDEGGERGGHEDSAGGGGIIDTFISNVFQKNKSGTTDGEAEAGHVFDHVVEDEDKPEDLGADGGQGLGGGAGIISSFFSNIFHHNGSADDDGHQSKSDHLDGGPGGEDGGEPEDVTNEEKLSEKKDIEAVDLPGKDSKGDVSKMKPDDYAERVFFLNNN</sequence>
<gene>
    <name evidence="2" type="ORF">E3N88_11604</name>
</gene>
<dbReference type="Proteomes" id="UP000326396">
    <property type="component" value="Linkage Group LG13"/>
</dbReference>
<name>A0A5N6PE91_9ASTR</name>
<feature type="compositionally biased region" description="Basic and acidic residues" evidence="1">
    <location>
        <begin position="13"/>
        <end position="50"/>
    </location>
</feature>
<feature type="compositionally biased region" description="Basic and acidic residues" evidence="1">
    <location>
        <begin position="138"/>
        <end position="153"/>
    </location>
</feature>
<evidence type="ECO:0000313" key="3">
    <source>
        <dbReference type="Proteomes" id="UP000326396"/>
    </source>
</evidence>
<organism evidence="2 3">
    <name type="scientific">Mikania micrantha</name>
    <name type="common">bitter vine</name>
    <dbReference type="NCBI Taxonomy" id="192012"/>
    <lineage>
        <taxon>Eukaryota</taxon>
        <taxon>Viridiplantae</taxon>
        <taxon>Streptophyta</taxon>
        <taxon>Embryophyta</taxon>
        <taxon>Tracheophyta</taxon>
        <taxon>Spermatophyta</taxon>
        <taxon>Magnoliopsida</taxon>
        <taxon>eudicotyledons</taxon>
        <taxon>Gunneridae</taxon>
        <taxon>Pentapetalae</taxon>
        <taxon>asterids</taxon>
        <taxon>campanulids</taxon>
        <taxon>Asterales</taxon>
        <taxon>Asteraceae</taxon>
        <taxon>Asteroideae</taxon>
        <taxon>Heliantheae alliance</taxon>
        <taxon>Eupatorieae</taxon>
        <taxon>Mikania</taxon>
    </lineage>
</organism>
<accession>A0A5N6PE91</accession>
<comment type="caution">
    <text evidence="2">The sequence shown here is derived from an EMBL/GenBank/DDBJ whole genome shotgun (WGS) entry which is preliminary data.</text>
</comment>
<dbReference type="EMBL" id="SZYD01000005">
    <property type="protein sequence ID" value="KAD6120333.1"/>
    <property type="molecule type" value="Genomic_DNA"/>
</dbReference>
<feature type="region of interest" description="Disordered" evidence="1">
    <location>
        <begin position="134"/>
        <end position="211"/>
    </location>
</feature>
<evidence type="ECO:0000313" key="2">
    <source>
        <dbReference type="EMBL" id="KAD6120333.1"/>
    </source>
</evidence>
<dbReference type="OrthoDB" id="1727659at2759"/>
<feature type="region of interest" description="Disordered" evidence="1">
    <location>
        <begin position="1"/>
        <end position="72"/>
    </location>
</feature>
<feature type="compositionally biased region" description="Basic and acidic residues" evidence="1">
    <location>
        <begin position="169"/>
        <end position="203"/>
    </location>
</feature>
<reference evidence="2 3" key="1">
    <citation type="submission" date="2019-05" db="EMBL/GenBank/DDBJ databases">
        <title>Mikania micrantha, genome provides insights into the molecular mechanism of rapid growth.</title>
        <authorList>
            <person name="Liu B."/>
        </authorList>
    </citation>
    <scope>NUCLEOTIDE SEQUENCE [LARGE SCALE GENOMIC DNA]</scope>
    <source>
        <strain evidence="2">NLD-2019</strain>
        <tissue evidence="2">Leaf</tissue>
    </source>
</reference>
<dbReference type="AlphaFoldDB" id="A0A5N6PE91"/>
<evidence type="ECO:0000256" key="1">
    <source>
        <dbReference type="SAM" id="MobiDB-lite"/>
    </source>
</evidence>